<sequence length="132" mass="14597">MFSPTSLGSVCLCTLLLISTFFKSISKILRCAADIKYLHLEPSICMEAMDQVCLGENEEMSVIDEDDTSQVRTERKTFLSLDGSTCLTHVDSTLEPLDLNIKARVTSNSDHCDTPANIDDISNPLFLSHLIP</sequence>
<feature type="chain" id="PRO_5023906752" evidence="1">
    <location>
        <begin position="27"/>
        <end position="132"/>
    </location>
</feature>
<organism evidence="2 3">
    <name type="scientific">Nyssa sinensis</name>
    <dbReference type="NCBI Taxonomy" id="561372"/>
    <lineage>
        <taxon>Eukaryota</taxon>
        <taxon>Viridiplantae</taxon>
        <taxon>Streptophyta</taxon>
        <taxon>Embryophyta</taxon>
        <taxon>Tracheophyta</taxon>
        <taxon>Spermatophyta</taxon>
        <taxon>Magnoliopsida</taxon>
        <taxon>eudicotyledons</taxon>
        <taxon>Gunneridae</taxon>
        <taxon>Pentapetalae</taxon>
        <taxon>asterids</taxon>
        <taxon>Cornales</taxon>
        <taxon>Nyssaceae</taxon>
        <taxon>Nyssa</taxon>
    </lineage>
</organism>
<dbReference type="EMBL" id="CM018034">
    <property type="protein sequence ID" value="KAA8543649.1"/>
    <property type="molecule type" value="Genomic_DNA"/>
</dbReference>
<keyword evidence="1" id="KW-0732">Signal</keyword>
<evidence type="ECO:0000256" key="1">
    <source>
        <dbReference type="SAM" id="SignalP"/>
    </source>
</evidence>
<dbReference type="Proteomes" id="UP000325577">
    <property type="component" value="Linkage Group LG11"/>
</dbReference>
<reference evidence="2 3" key="1">
    <citation type="submission" date="2019-09" db="EMBL/GenBank/DDBJ databases">
        <title>A chromosome-level genome assembly of the Chinese tupelo Nyssa sinensis.</title>
        <authorList>
            <person name="Yang X."/>
            <person name="Kang M."/>
            <person name="Yang Y."/>
            <person name="Xiong H."/>
            <person name="Wang M."/>
            <person name="Zhang Z."/>
            <person name="Wang Z."/>
            <person name="Wu H."/>
            <person name="Ma T."/>
            <person name="Liu J."/>
            <person name="Xi Z."/>
        </authorList>
    </citation>
    <scope>NUCLEOTIDE SEQUENCE [LARGE SCALE GENOMIC DNA]</scope>
    <source>
        <strain evidence="2">J267</strain>
        <tissue evidence="2">Leaf</tissue>
    </source>
</reference>
<evidence type="ECO:0000313" key="2">
    <source>
        <dbReference type="EMBL" id="KAA8543649.1"/>
    </source>
</evidence>
<proteinExistence type="predicted"/>
<accession>A0A5J5BLD6</accession>
<name>A0A5J5BLD6_9ASTE</name>
<feature type="signal peptide" evidence="1">
    <location>
        <begin position="1"/>
        <end position="26"/>
    </location>
</feature>
<protein>
    <submittedName>
        <fullName evidence="2">Uncharacterized protein</fullName>
    </submittedName>
</protein>
<keyword evidence="3" id="KW-1185">Reference proteome</keyword>
<evidence type="ECO:0000313" key="3">
    <source>
        <dbReference type="Proteomes" id="UP000325577"/>
    </source>
</evidence>
<dbReference type="AlphaFoldDB" id="A0A5J5BLD6"/>
<gene>
    <name evidence="2" type="ORF">F0562_021605</name>
</gene>